<organism evidence="2 3">
    <name type="scientific">SAR92 bacterium BACL26 MAG-121220-bin70</name>
    <dbReference type="NCBI Taxonomy" id="1655626"/>
    <lineage>
        <taxon>Bacteria</taxon>
        <taxon>Pseudomonadati</taxon>
        <taxon>Pseudomonadota</taxon>
        <taxon>Gammaproteobacteria</taxon>
        <taxon>Cellvibrionales</taxon>
        <taxon>Porticoccaceae</taxon>
        <taxon>SAR92 clade</taxon>
    </lineage>
</organism>
<dbReference type="SUPFAM" id="SSF53474">
    <property type="entry name" value="alpha/beta-Hydrolases"/>
    <property type="match status" value="1"/>
</dbReference>
<dbReference type="Gene3D" id="3.40.50.1820">
    <property type="entry name" value="alpha/beta hydrolase"/>
    <property type="match status" value="1"/>
</dbReference>
<evidence type="ECO:0000313" key="3">
    <source>
        <dbReference type="Proteomes" id="UP000051213"/>
    </source>
</evidence>
<accession>A0A0R2TYK0</accession>
<dbReference type="GO" id="GO:0004806">
    <property type="term" value="F:triacylglycerol lipase activity"/>
    <property type="evidence" value="ECO:0007669"/>
    <property type="project" value="TreeGrafter"/>
</dbReference>
<evidence type="ECO:0000313" key="2">
    <source>
        <dbReference type="EMBL" id="KRO92188.1"/>
    </source>
</evidence>
<dbReference type="InterPro" id="IPR000073">
    <property type="entry name" value="AB_hydrolase_1"/>
</dbReference>
<dbReference type="InterPro" id="IPR050471">
    <property type="entry name" value="AB_hydrolase"/>
</dbReference>
<dbReference type="InterPro" id="IPR029058">
    <property type="entry name" value="AB_hydrolase_fold"/>
</dbReference>
<dbReference type="Proteomes" id="UP000051213">
    <property type="component" value="Unassembled WGS sequence"/>
</dbReference>
<dbReference type="AlphaFoldDB" id="A0A0R2TYK0"/>
<dbReference type="Pfam" id="PF00561">
    <property type="entry name" value="Abhydrolase_1"/>
    <property type="match status" value="1"/>
</dbReference>
<dbReference type="PANTHER" id="PTHR43433:SF5">
    <property type="entry name" value="AB HYDROLASE-1 DOMAIN-CONTAINING PROTEIN"/>
    <property type="match status" value="1"/>
</dbReference>
<gene>
    <name evidence="2" type="ORF">ABS24_06175</name>
</gene>
<comment type="caution">
    <text evidence="2">The sequence shown here is derived from an EMBL/GenBank/DDBJ whole genome shotgun (WGS) entry which is preliminary data.</text>
</comment>
<evidence type="ECO:0000259" key="1">
    <source>
        <dbReference type="Pfam" id="PF00561"/>
    </source>
</evidence>
<reference evidence="2 3" key="1">
    <citation type="submission" date="2015-10" db="EMBL/GenBank/DDBJ databases">
        <title>Metagenome-Assembled Genomes uncover a global brackish microbiome.</title>
        <authorList>
            <person name="Hugerth L.W."/>
            <person name="Larsson J."/>
            <person name="Alneberg J."/>
            <person name="Lindh M.V."/>
            <person name="Legrand C."/>
            <person name="Pinhassi J."/>
            <person name="Andersson A.F."/>
        </authorList>
    </citation>
    <scope>NUCLEOTIDE SEQUENCE [LARGE SCALE GENOMIC DNA]</scope>
    <source>
        <strain evidence="2">BACL26 MAG-121220-bin70</strain>
    </source>
</reference>
<proteinExistence type="predicted"/>
<dbReference type="GO" id="GO:0046503">
    <property type="term" value="P:glycerolipid catabolic process"/>
    <property type="evidence" value="ECO:0007669"/>
    <property type="project" value="TreeGrafter"/>
</dbReference>
<dbReference type="PANTHER" id="PTHR43433">
    <property type="entry name" value="HYDROLASE, ALPHA/BETA FOLD FAMILY PROTEIN"/>
    <property type="match status" value="1"/>
</dbReference>
<dbReference type="EMBL" id="LICA01000361">
    <property type="protein sequence ID" value="KRO92188.1"/>
    <property type="molecule type" value="Genomic_DNA"/>
</dbReference>
<protein>
    <recommendedName>
        <fullName evidence="1">AB hydrolase-1 domain-containing protein</fullName>
    </recommendedName>
</protein>
<sequence>MAYQEFGRAEDPVVLLIAGLYNQLVRWPMEFCDLLVAQGFRVIRFDNRDIGLTDKMEGAVAPSLFRLAINSWLGVPVNVPYSLNDMAADTVGLLDALGVEKAHVVGISMGGMISQLVAGLYPDRVLSLTSIMSKTGAFGKGMASFAVARQMVKPIPKGTSALENSVRIRQMFGSPGYPVSDDEVRAEVKAEFKRSNNPAGYLRQMAAIRSAPSRITLLMTIVAPTLIIHGNQDLLVDVSGGIDTKKHIPHAKLVCYEGMGHTLPAPLLAEFAQLISGLS</sequence>
<feature type="domain" description="AB hydrolase-1" evidence="1">
    <location>
        <begin position="12"/>
        <end position="262"/>
    </location>
</feature>
<name>A0A0R2TYK0_9GAMM</name>